<gene>
    <name evidence="4" type="primary">LOC114328676</name>
</gene>
<dbReference type="InterPro" id="IPR031732">
    <property type="entry name" value="DUF4729"/>
</dbReference>
<reference evidence="4" key="1">
    <citation type="submission" date="2025-04" db="UniProtKB">
        <authorList>
            <consortium name="RefSeq"/>
        </authorList>
    </citation>
    <scope>IDENTIFICATION</scope>
    <source>
        <tissue evidence="4">Whole insect</tissue>
    </source>
</reference>
<evidence type="ECO:0000313" key="3">
    <source>
        <dbReference type="Proteomes" id="UP001652700"/>
    </source>
</evidence>
<reference evidence="2" key="2">
    <citation type="submission" date="2025-05" db="UniProtKB">
        <authorList>
            <consortium name="EnsemblMetazoa"/>
        </authorList>
    </citation>
    <scope>IDENTIFICATION</scope>
</reference>
<dbReference type="Proteomes" id="UP001652700">
    <property type="component" value="Unplaced"/>
</dbReference>
<proteinExistence type="predicted"/>
<protein>
    <submittedName>
        <fullName evidence="4">Uncharacterized protein LOC114328676</fullName>
    </submittedName>
</protein>
<dbReference type="InParanoid" id="A0A6P7FJM5"/>
<keyword evidence="3" id="KW-1185">Reference proteome</keyword>
<organism evidence="4">
    <name type="scientific">Diabrotica virgifera virgifera</name>
    <name type="common">western corn rootworm</name>
    <dbReference type="NCBI Taxonomy" id="50390"/>
    <lineage>
        <taxon>Eukaryota</taxon>
        <taxon>Metazoa</taxon>
        <taxon>Ecdysozoa</taxon>
        <taxon>Arthropoda</taxon>
        <taxon>Hexapoda</taxon>
        <taxon>Insecta</taxon>
        <taxon>Pterygota</taxon>
        <taxon>Neoptera</taxon>
        <taxon>Endopterygota</taxon>
        <taxon>Coleoptera</taxon>
        <taxon>Polyphaga</taxon>
        <taxon>Cucujiformia</taxon>
        <taxon>Chrysomeloidea</taxon>
        <taxon>Chrysomelidae</taxon>
        <taxon>Galerucinae</taxon>
        <taxon>Diabroticina</taxon>
        <taxon>Diabroticites</taxon>
        <taxon>Diabrotica</taxon>
    </lineage>
</organism>
<dbReference type="OrthoDB" id="6745034at2759"/>
<accession>A0A6P7FJM5</accession>
<sequence>MEEANHWTTIVKCNLCDEIPNTVPLYQCPQNHQYCIDCFVDLKSRYKGYQKNGATCVVCKVTGAFTESKVNADFLNKIRAKPGIGRPYRYNANQIFKNGFNCNRLDLRDEPKVQNGINVTLEGLFRLPTEEVRLLLSRKNGIVDRVVSKTSHVFETSQNTLIKTSSQRVLPPQQSKVPIKCPHKPCKKVVATSTFVTHFKHEHPDIPKYNVERGKELCLPCDVSSIEHDSNHCIAVITVYEFNKIDIRNSQSSQSVIKTCSKFSQHIPINSFWLMVTGSPEKKSSQASALFWLFCPCEDHYRSTIELCSKSDSIAFSTYCEVHVTAQNLMYKDIAGELNCLMVSKASIGALLREGPELNLRITVH</sequence>
<evidence type="ECO:0000259" key="1">
    <source>
        <dbReference type="Pfam" id="PF15866"/>
    </source>
</evidence>
<dbReference type="KEGG" id="dvv:114328676"/>
<dbReference type="AlphaFoldDB" id="A0A6P7FJM5"/>
<name>A0A6P7FJM5_DIAVI</name>
<dbReference type="Pfam" id="PF15866">
    <property type="entry name" value="DUF4729"/>
    <property type="match status" value="1"/>
</dbReference>
<dbReference type="GeneID" id="114328676"/>
<evidence type="ECO:0000313" key="2">
    <source>
        <dbReference type="EnsemblMetazoa" id="XP_028133395.1"/>
    </source>
</evidence>
<evidence type="ECO:0000313" key="4">
    <source>
        <dbReference type="RefSeq" id="XP_028133395.1"/>
    </source>
</evidence>
<feature type="domain" description="DUF4729" evidence="1">
    <location>
        <begin position="180"/>
        <end position="351"/>
    </location>
</feature>
<dbReference type="EnsemblMetazoa" id="XM_028277594.2">
    <property type="protein sequence ID" value="XP_028133395.1"/>
    <property type="gene ID" value="LOC114328676"/>
</dbReference>
<dbReference type="RefSeq" id="XP_028133395.1">
    <property type="nucleotide sequence ID" value="XM_028277594.1"/>
</dbReference>